<keyword evidence="1" id="KW-0689">Ribosomal protein</keyword>
<dbReference type="Proteomes" id="UP000682782">
    <property type="component" value="Chromosome"/>
</dbReference>
<keyword evidence="2" id="KW-1185">Reference proteome</keyword>
<accession>A0AC61MYA9</accession>
<sequence length="313" mass="33683">MDYAELIVHTTTAGSDAVSDVLMEAGASGTMIEDKADIPDPSKPHGVWEIIDPKLLDSMPEDVLVHAWFEENPSLPSLIENITGRLSTLHETVSDAGSLRVETRSVNDKSWADVWKKYFKPFYAGQHLVVKPTWEPFDPKPGDKVIEIDPGMAFGSGTHETTGMCLSILEENIRGGDEIIDVGTGSGILAIGAALLGAGHVLAVDIDPDAVKVAAENVVNNHVQDIITVQQGNLLEKVDAVCDICVANIISDVIISFAAPLMSHIRPGGLFICSGIVSLRGDEVAQALLDAGYEILQKYTRGEWTAFLSRRNA</sequence>
<keyword evidence="1" id="KW-0687">Ribonucleoprotein</keyword>
<organism evidence="1 2">
    <name type="scientific">Aristaeella hokkaidonensis</name>
    <dbReference type="NCBI Taxonomy" id="3046382"/>
    <lineage>
        <taxon>Bacteria</taxon>
        <taxon>Bacillati</taxon>
        <taxon>Bacillota</taxon>
        <taxon>Clostridia</taxon>
        <taxon>Eubacteriales</taxon>
        <taxon>Aristaeellaceae</taxon>
        <taxon>Aristaeella</taxon>
    </lineage>
</organism>
<proteinExistence type="predicted"/>
<dbReference type="EMBL" id="CP068393">
    <property type="protein sequence ID" value="QUC68080.1"/>
    <property type="molecule type" value="Genomic_DNA"/>
</dbReference>
<reference evidence="1" key="1">
    <citation type="submission" date="2021-01" db="EMBL/GenBank/DDBJ databases">
        <title>Complete genome sequence of Clostridiales bacterium R-7.</title>
        <authorList>
            <person name="Mahoney-Kurpe S.C."/>
            <person name="Palevich N."/>
            <person name="Koike S."/>
            <person name="Moon C.D."/>
            <person name="Attwood G.T."/>
        </authorList>
    </citation>
    <scope>NUCLEOTIDE SEQUENCE</scope>
    <source>
        <strain evidence="1">R-7</strain>
    </source>
</reference>
<protein>
    <submittedName>
        <fullName evidence="1">50S ribosomal protein L11 methyltransferase</fullName>
        <ecNumber evidence="1">2.1.1.-</ecNumber>
    </submittedName>
</protein>
<keyword evidence="1" id="KW-0489">Methyltransferase</keyword>
<keyword evidence="1" id="KW-0808">Transferase</keyword>
<evidence type="ECO:0000313" key="2">
    <source>
        <dbReference type="Proteomes" id="UP000682782"/>
    </source>
</evidence>
<dbReference type="EC" id="2.1.1.-" evidence="1"/>
<evidence type="ECO:0000313" key="1">
    <source>
        <dbReference type="EMBL" id="QUC68080.1"/>
    </source>
</evidence>
<gene>
    <name evidence="1" type="primary">prmA</name>
    <name evidence="1" type="ORF">JYE49_05145</name>
</gene>
<name>A0AC61MYA9_9FIRM</name>